<dbReference type="GO" id="GO:0000155">
    <property type="term" value="F:phosphorelay sensor kinase activity"/>
    <property type="evidence" value="ECO:0007669"/>
    <property type="project" value="InterPro"/>
</dbReference>
<dbReference type="InterPro" id="IPR011712">
    <property type="entry name" value="Sig_transdc_His_kin_sub3_dim/P"/>
</dbReference>
<keyword evidence="8" id="KW-0902">Two-component regulatory system</keyword>
<evidence type="ECO:0000256" key="5">
    <source>
        <dbReference type="ARBA" id="ARBA00022741"/>
    </source>
</evidence>
<evidence type="ECO:0000256" key="6">
    <source>
        <dbReference type="ARBA" id="ARBA00022777"/>
    </source>
</evidence>
<dbReference type="RefSeq" id="WP_183319956.1">
    <property type="nucleotide sequence ID" value="NZ_JACHVQ010000001.1"/>
</dbReference>
<organism evidence="12 13">
    <name type="scientific">Flexivirga oryzae</name>
    <dbReference type="NCBI Taxonomy" id="1794944"/>
    <lineage>
        <taxon>Bacteria</taxon>
        <taxon>Bacillati</taxon>
        <taxon>Actinomycetota</taxon>
        <taxon>Actinomycetes</taxon>
        <taxon>Micrococcales</taxon>
        <taxon>Dermacoccaceae</taxon>
        <taxon>Flexivirga</taxon>
    </lineage>
</organism>
<evidence type="ECO:0000259" key="10">
    <source>
        <dbReference type="Pfam" id="PF02518"/>
    </source>
</evidence>
<gene>
    <name evidence="12" type="ORF">FHU39_001708</name>
</gene>
<keyword evidence="9" id="KW-1133">Transmembrane helix</keyword>
<dbReference type="EMBL" id="JACHVQ010000001">
    <property type="protein sequence ID" value="MBB2891724.1"/>
    <property type="molecule type" value="Genomic_DNA"/>
</dbReference>
<dbReference type="CDD" id="cd16917">
    <property type="entry name" value="HATPase_UhpB-NarQ-NarX-like"/>
    <property type="match status" value="1"/>
</dbReference>
<keyword evidence="13" id="KW-1185">Reference proteome</keyword>
<accession>A0A839N6R6</accession>
<comment type="catalytic activity">
    <reaction evidence="1">
        <text>ATP + protein L-histidine = ADP + protein N-phospho-L-histidine.</text>
        <dbReference type="EC" id="2.7.13.3"/>
    </reaction>
</comment>
<feature type="domain" description="Histidine kinase/HSP90-like ATPase" evidence="10">
    <location>
        <begin position="294"/>
        <end position="385"/>
    </location>
</feature>
<evidence type="ECO:0000256" key="4">
    <source>
        <dbReference type="ARBA" id="ARBA00022679"/>
    </source>
</evidence>
<comment type="caution">
    <text evidence="12">The sequence shown here is derived from an EMBL/GenBank/DDBJ whole genome shotgun (WGS) entry which is preliminary data.</text>
</comment>
<feature type="transmembrane region" description="Helical" evidence="9">
    <location>
        <begin position="145"/>
        <end position="162"/>
    </location>
</feature>
<protein>
    <recommendedName>
        <fullName evidence="2">histidine kinase</fullName>
        <ecNumber evidence="2">2.7.13.3</ecNumber>
    </recommendedName>
</protein>
<evidence type="ECO:0000256" key="8">
    <source>
        <dbReference type="ARBA" id="ARBA00023012"/>
    </source>
</evidence>
<dbReference type="GO" id="GO:0005524">
    <property type="term" value="F:ATP binding"/>
    <property type="evidence" value="ECO:0007669"/>
    <property type="project" value="UniProtKB-KW"/>
</dbReference>
<dbReference type="InterPro" id="IPR036890">
    <property type="entry name" value="HATPase_C_sf"/>
</dbReference>
<keyword evidence="9" id="KW-0472">Membrane</keyword>
<sequence>MRSRLRRELEGSDDGTFSLAWLDLFDERAQPFVTTVLLALAFLILHPLAGHLWLSYVLLAVCGLLAYARLVPARILGLLPHFAISLAFAVCGGLVFGAHGWAISMAILACGHVGVVWPPRVALGLTCVTVAVSLVSNFLGADEPWPWWGVLLIGLSVLPGIATQNRRRSLALSRQLVEQTRRTAESDARASALAERGRIAREIHDVLAHSLSGVSLQLELAGAQLEAGQWEQGRATVQTARGLVVEGLGEARRAVRALREGTIDLPTTLQRMVQQGEELDLGGELGSAGSTTAQEVVRIVQEALTNARRHAHGAGVRVRVAGEGEHVVLDVVNGPGEEISAGAGSGMGLVGIRERVELLGGSCSIGPVNDGEYAGGWSVAARLPMHQGSPDVT</sequence>
<feature type="transmembrane region" description="Helical" evidence="9">
    <location>
        <begin position="121"/>
        <end position="139"/>
    </location>
</feature>
<dbReference type="Gene3D" id="1.20.5.1930">
    <property type="match status" value="1"/>
</dbReference>
<keyword evidence="4" id="KW-0808">Transferase</keyword>
<proteinExistence type="predicted"/>
<dbReference type="SUPFAM" id="SSF55874">
    <property type="entry name" value="ATPase domain of HSP90 chaperone/DNA topoisomerase II/histidine kinase"/>
    <property type="match status" value="1"/>
</dbReference>
<dbReference type="InterPro" id="IPR003594">
    <property type="entry name" value="HATPase_dom"/>
</dbReference>
<keyword evidence="9" id="KW-0812">Transmembrane</keyword>
<name>A0A839N6R6_9MICO</name>
<dbReference type="Pfam" id="PF02518">
    <property type="entry name" value="HATPase_c"/>
    <property type="match status" value="1"/>
</dbReference>
<feature type="domain" description="Signal transduction histidine kinase subgroup 3 dimerisation and phosphoacceptor" evidence="11">
    <location>
        <begin position="195"/>
        <end position="261"/>
    </location>
</feature>
<dbReference type="PANTHER" id="PTHR24421:SF10">
    <property type="entry name" value="NITRATE_NITRITE SENSOR PROTEIN NARQ"/>
    <property type="match status" value="1"/>
</dbReference>
<dbReference type="GO" id="GO:0046983">
    <property type="term" value="F:protein dimerization activity"/>
    <property type="evidence" value="ECO:0007669"/>
    <property type="project" value="InterPro"/>
</dbReference>
<dbReference type="Gene3D" id="3.30.565.10">
    <property type="entry name" value="Histidine kinase-like ATPase, C-terminal domain"/>
    <property type="match status" value="1"/>
</dbReference>
<evidence type="ECO:0000313" key="13">
    <source>
        <dbReference type="Proteomes" id="UP000559182"/>
    </source>
</evidence>
<keyword evidence="3" id="KW-0597">Phosphoprotein</keyword>
<keyword evidence="5" id="KW-0547">Nucleotide-binding</keyword>
<evidence type="ECO:0000256" key="7">
    <source>
        <dbReference type="ARBA" id="ARBA00022840"/>
    </source>
</evidence>
<evidence type="ECO:0000256" key="2">
    <source>
        <dbReference type="ARBA" id="ARBA00012438"/>
    </source>
</evidence>
<evidence type="ECO:0000256" key="9">
    <source>
        <dbReference type="SAM" id="Phobius"/>
    </source>
</evidence>
<feature type="transmembrane region" description="Helical" evidence="9">
    <location>
        <begin position="82"/>
        <end position="109"/>
    </location>
</feature>
<dbReference type="PANTHER" id="PTHR24421">
    <property type="entry name" value="NITRATE/NITRITE SENSOR PROTEIN NARX-RELATED"/>
    <property type="match status" value="1"/>
</dbReference>
<dbReference type="EC" id="2.7.13.3" evidence="2"/>
<keyword evidence="6 12" id="KW-0418">Kinase</keyword>
<dbReference type="GO" id="GO:0016020">
    <property type="term" value="C:membrane"/>
    <property type="evidence" value="ECO:0007669"/>
    <property type="project" value="InterPro"/>
</dbReference>
<dbReference type="InterPro" id="IPR050482">
    <property type="entry name" value="Sensor_HK_TwoCompSys"/>
</dbReference>
<evidence type="ECO:0000259" key="11">
    <source>
        <dbReference type="Pfam" id="PF07730"/>
    </source>
</evidence>
<evidence type="ECO:0000256" key="3">
    <source>
        <dbReference type="ARBA" id="ARBA00022553"/>
    </source>
</evidence>
<reference evidence="12 13" key="1">
    <citation type="submission" date="2020-08" db="EMBL/GenBank/DDBJ databases">
        <title>Sequencing the genomes of 1000 actinobacteria strains.</title>
        <authorList>
            <person name="Klenk H.-P."/>
        </authorList>
    </citation>
    <scope>NUCLEOTIDE SEQUENCE [LARGE SCALE GENOMIC DNA]</scope>
    <source>
        <strain evidence="12 13">DSM 105369</strain>
    </source>
</reference>
<evidence type="ECO:0000313" key="12">
    <source>
        <dbReference type="EMBL" id="MBB2891724.1"/>
    </source>
</evidence>
<dbReference type="Proteomes" id="UP000559182">
    <property type="component" value="Unassembled WGS sequence"/>
</dbReference>
<dbReference type="Pfam" id="PF07730">
    <property type="entry name" value="HisKA_3"/>
    <property type="match status" value="1"/>
</dbReference>
<dbReference type="AlphaFoldDB" id="A0A839N6R6"/>
<evidence type="ECO:0000256" key="1">
    <source>
        <dbReference type="ARBA" id="ARBA00000085"/>
    </source>
</evidence>
<keyword evidence="7" id="KW-0067">ATP-binding</keyword>